<comment type="caution">
    <text evidence="3">The sequence shown here is derived from an EMBL/GenBank/DDBJ whole genome shotgun (WGS) entry which is preliminary data.</text>
</comment>
<dbReference type="EMBL" id="JBBNGS010000002">
    <property type="protein sequence ID" value="MEQ2637019.1"/>
    <property type="molecule type" value="Genomic_DNA"/>
</dbReference>
<feature type="region of interest" description="Disordered" evidence="2">
    <location>
        <begin position="115"/>
        <end position="137"/>
    </location>
</feature>
<keyword evidence="1" id="KW-0175">Coiled coil</keyword>
<feature type="compositionally biased region" description="Basic and acidic residues" evidence="2">
    <location>
        <begin position="124"/>
        <end position="134"/>
    </location>
</feature>
<feature type="coiled-coil region" evidence="1">
    <location>
        <begin position="7"/>
        <end position="90"/>
    </location>
</feature>
<dbReference type="RefSeq" id="WP_349181379.1">
    <property type="nucleotide sequence ID" value="NZ_JBBNGS010000002.1"/>
</dbReference>
<gene>
    <name evidence="3" type="ORF">AAAT05_01445</name>
</gene>
<sequence>MSELKPIETQEQLDAVLKERLERAERKAAERFGDYDELKAKADEYDRAQEASKTELQKAQDKAAKAEAALKAMKDERERAAAVAKAAEENGVDAGLLARMSGDVAENAKFLASMGGRGKAYPQTRDKGDSRLAGKQDPCLEAARMAFGRK</sequence>
<evidence type="ECO:0008006" key="5">
    <source>
        <dbReference type="Google" id="ProtNLM"/>
    </source>
</evidence>
<protein>
    <recommendedName>
        <fullName evidence="5">DUF4355 domain-containing protein</fullName>
    </recommendedName>
</protein>
<reference evidence="3 4" key="1">
    <citation type="submission" date="2024-04" db="EMBL/GenBank/DDBJ databases">
        <title>Human intestinal bacterial collection.</title>
        <authorList>
            <person name="Pauvert C."/>
            <person name="Hitch T.C.A."/>
            <person name="Clavel T."/>
        </authorList>
    </citation>
    <scope>NUCLEOTIDE SEQUENCE [LARGE SCALE GENOMIC DNA]</scope>
    <source>
        <strain evidence="3 4">CLA-AA-H197</strain>
    </source>
</reference>
<name>A0ABV1IDN8_9ACTN</name>
<accession>A0ABV1IDN8</accession>
<keyword evidence="4" id="KW-1185">Reference proteome</keyword>
<proteinExistence type="predicted"/>
<evidence type="ECO:0000313" key="3">
    <source>
        <dbReference type="EMBL" id="MEQ2637019.1"/>
    </source>
</evidence>
<dbReference type="Proteomes" id="UP001478817">
    <property type="component" value="Unassembled WGS sequence"/>
</dbReference>
<evidence type="ECO:0000256" key="1">
    <source>
        <dbReference type="SAM" id="Coils"/>
    </source>
</evidence>
<evidence type="ECO:0000256" key="2">
    <source>
        <dbReference type="SAM" id="MobiDB-lite"/>
    </source>
</evidence>
<organism evidence="3 4">
    <name type="scientific">Paratractidigestivibacter faecalis</name>
    <dbReference type="NCBI Taxonomy" id="2292441"/>
    <lineage>
        <taxon>Bacteria</taxon>
        <taxon>Bacillati</taxon>
        <taxon>Actinomycetota</taxon>
        <taxon>Coriobacteriia</taxon>
        <taxon>Coriobacteriales</taxon>
        <taxon>Atopobiaceae</taxon>
        <taxon>Paratractidigestivibacter</taxon>
    </lineage>
</organism>
<evidence type="ECO:0000313" key="4">
    <source>
        <dbReference type="Proteomes" id="UP001478817"/>
    </source>
</evidence>